<dbReference type="Gene3D" id="3.30.2010.10">
    <property type="entry name" value="Metalloproteases ('zincins'), catalytic domain"/>
    <property type="match status" value="1"/>
</dbReference>
<protein>
    <submittedName>
        <fullName evidence="2">DUF45 domain-containing protein</fullName>
    </submittedName>
</protein>
<proteinExistence type="predicted"/>
<organism evidence="2 3">
    <name type="scientific">Anabaena azotica FACHB-119</name>
    <dbReference type="NCBI Taxonomy" id="947527"/>
    <lineage>
        <taxon>Bacteria</taxon>
        <taxon>Bacillati</taxon>
        <taxon>Cyanobacteriota</taxon>
        <taxon>Cyanophyceae</taxon>
        <taxon>Nostocales</taxon>
        <taxon>Nostocaceae</taxon>
        <taxon>Anabaena</taxon>
        <taxon>Anabaena azotica</taxon>
    </lineage>
</organism>
<accession>A0ABR8DCI1</accession>
<dbReference type="Proteomes" id="UP000661112">
    <property type="component" value="Unassembled WGS sequence"/>
</dbReference>
<sequence length="49" mass="5396">MYSHHGKTRFNFNPQPAAAPVSVLPPVVSHELVHLLHRNHGDGSGMFHA</sequence>
<gene>
    <name evidence="2" type="ORF">H6G83_29415</name>
</gene>
<reference evidence="2 3" key="1">
    <citation type="journal article" date="2020" name="ISME J.">
        <title>Comparative genomics reveals insights into cyanobacterial evolution and habitat adaptation.</title>
        <authorList>
            <person name="Chen M.Y."/>
            <person name="Teng W.K."/>
            <person name="Zhao L."/>
            <person name="Hu C.X."/>
            <person name="Zhou Y.K."/>
            <person name="Han B.P."/>
            <person name="Song L.R."/>
            <person name="Shu W.S."/>
        </authorList>
    </citation>
    <scope>NUCLEOTIDE SEQUENCE [LARGE SCALE GENOMIC DNA]</scope>
    <source>
        <strain evidence="2 3">FACHB-119</strain>
    </source>
</reference>
<comment type="caution">
    <text evidence="2">The sequence shown here is derived from an EMBL/GenBank/DDBJ whole genome shotgun (WGS) entry which is preliminary data.</text>
</comment>
<dbReference type="EMBL" id="JACJSG010000057">
    <property type="protein sequence ID" value="MBD2504676.1"/>
    <property type="molecule type" value="Genomic_DNA"/>
</dbReference>
<dbReference type="Pfam" id="PF01863">
    <property type="entry name" value="YgjP-like"/>
    <property type="match status" value="1"/>
</dbReference>
<evidence type="ECO:0000313" key="3">
    <source>
        <dbReference type="Proteomes" id="UP000661112"/>
    </source>
</evidence>
<evidence type="ECO:0000313" key="2">
    <source>
        <dbReference type="EMBL" id="MBD2504676.1"/>
    </source>
</evidence>
<evidence type="ECO:0000259" key="1">
    <source>
        <dbReference type="Pfam" id="PF01863"/>
    </source>
</evidence>
<keyword evidence="3" id="KW-1185">Reference proteome</keyword>
<name>A0ABR8DCI1_9NOST</name>
<feature type="domain" description="YgjP-like metallopeptidase" evidence="1">
    <location>
        <begin position="7"/>
        <end position="42"/>
    </location>
</feature>
<dbReference type="RefSeq" id="WP_190478751.1">
    <property type="nucleotide sequence ID" value="NZ_JACJSG010000057.1"/>
</dbReference>
<dbReference type="InterPro" id="IPR002725">
    <property type="entry name" value="YgjP-like_metallopeptidase"/>
</dbReference>